<reference evidence="1 2" key="1">
    <citation type="journal article" date="2019" name="ISME J.">
        <title>Genome analyses of uncultured TG2/ZB3 bacteria in 'Margulisbacteria' specifically attached to ectosymbiotic spirochetes of protists in the termite gut.</title>
        <authorList>
            <person name="Utami Y.D."/>
            <person name="Kuwahara H."/>
            <person name="Igai K."/>
            <person name="Murakami T."/>
            <person name="Sugaya K."/>
            <person name="Morikawa T."/>
            <person name="Nagura Y."/>
            <person name="Yuki M."/>
            <person name="Deevong P."/>
            <person name="Inoue T."/>
            <person name="Kihara K."/>
            <person name="Lo N."/>
            <person name="Yamada A."/>
            <person name="Ohkuma M."/>
            <person name="Hongoh Y."/>
        </authorList>
    </citation>
    <scope>NUCLEOTIDE SEQUENCE [LARGE SCALE GENOMIC DNA]</scope>
    <source>
        <strain evidence="1">NkOx7-02</strain>
    </source>
</reference>
<keyword evidence="2" id="KW-1185">Reference proteome</keyword>
<protein>
    <submittedName>
        <fullName evidence="1">Uncharacterized protein</fullName>
    </submittedName>
</protein>
<proteinExistence type="predicted"/>
<evidence type="ECO:0000313" key="2">
    <source>
        <dbReference type="Proteomes" id="UP000275925"/>
    </source>
</evidence>
<feature type="non-terminal residue" evidence="1">
    <location>
        <position position="94"/>
    </location>
</feature>
<comment type="caution">
    <text evidence="1">The sequence shown here is derived from an EMBL/GenBank/DDBJ whole genome shotgun (WGS) entry which is preliminary data.</text>
</comment>
<dbReference type="Proteomes" id="UP000275925">
    <property type="component" value="Unassembled WGS sequence"/>
</dbReference>
<gene>
    <name evidence="1" type="ORF">NO2_1488</name>
</gene>
<name>A0A388TIH4_9BACT</name>
<dbReference type="EMBL" id="BGZO01000087">
    <property type="protein sequence ID" value="GBR77029.1"/>
    <property type="molecule type" value="Genomic_DNA"/>
</dbReference>
<organism evidence="1 2">
    <name type="scientific">Candidatus Termititenax persephonae</name>
    <dbReference type="NCBI Taxonomy" id="2218525"/>
    <lineage>
        <taxon>Bacteria</taxon>
        <taxon>Bacillati</taxon>
        <taxon>Candidatus Margulisiibacteriota</taxon>
        <taxon>Candidatus Termititenacia</taxon>
        <taxon>Candidatus Termititenacales</taxon>
        <taxon>Candidatus Termititenacaceae</taxon>
        <taxon>Candidatus Termititenax</taxon>
    </lineage>
</organism>
<sequence length="94" mass="11066">MIMQTKTIAEPKHLTFARRWRLHARRPELPLYTAQPFDDILSDPHERSNNFKLINESFGRTVSFSPANLPVFLTHFLKKFKPRDGYHANGLQFI</sequence>
<accession>A0A388TIH4</accession>
<dbReference type="AlphaFoldDB" id="A0A388TIH4"/>
<evidence type="ECO:0000313" key="1">
    <source>
        <dbReference type="EMBL" id="GBR77029.1"/>
    </source>
</evidence>